<evidence type="ECO:0000313" key="1">
    <source>
        <dbReference type="EMBL" id="MDR6434653.1"/>
    </source>
</evidence>
<sequence>MANFNTENPQKVCFRRHKKYREDVFAVLLDFYEDDRTRFLTFDGAHNDIQLLYIADTEPVNRVDEKAMQLRHMMEGGAYHYNLEILDRLPRDWRNRA</sequence>
<organism evidence="1 2">
    <name type="scientific">Brucella pseudogrignonensis</name>
    <dbReference type="NCBI Taxonomy" id="419475"/>
    <lineage>
        <taxon>Bacteria</taxon>
        <taxon>Pseudomonadati</taxon>
        <taxon>Pseudomonadota</taxon>
        <taxon>Alphaproteobacteria</taxon>
        <taxon>Hyphomicrobiales</taxon>
        <taxon>Brucellaceae</taxon>
        <taxon>Brucella/Ochrobactrum group</taxon>
        <taxon>Brucella</taxon>
    </lineage>
</organism>
<comment type="caution">
    <text evidence="1">The sequence shown here is derived from an EMBL/GenBank/DDBJ whole genome shotgun (WGS) entry which is preliminary data.</text>
</comment>
<keyword evidence="2" id="KW-1185">Reference proteome</keyword>
<protein>
    <submittedName>
        <fullName evidence="1">Uncharacterized protein</fullName>
    </submittedName>
</protein>
<evidence type="ECO:0000313" key="2">
    <source>
        <dbReference type="Proteomes" id="UP001184614"/>
    </source>
</evidence>
<gene>
    <name evidence="1" type="ORF">J2782_004406</name>
</gene>
<dbReference type="EMBL" id="JAVDQT010000013">
    <property type="protein sequence ID" value="MDR6434653.1"/>
    <property type="molecule type" value="Genomic_DNA"/>
</dbReference>
<dbReference type="Proteomes" id="UP001184614">
    <property type="component" value="Unassembled WGS sequence"/>
</dbReference>
<name>A0ABU1MF18_9HYPH</name>
<reference evidence="1 2" key="1">
    <citation type="submission" date="2023-07" db="EMBL/GenBank/DDBJ databases">
        <title>Sorghum-associated microbial communities from plants grown in Nebraska, USA.</title>
        <authorList>
            <person name="Schachtman D."/>
        </authorList>
    </citation>
    <scope>NUCLEOTIDE SEQUENCE [LARGE SCALE GENOMIC DNA]</scope>
    <source>
        <strain evidence="1 2">DS1730</strain>
    </source>
</reference>
<proteinExistence type="predicted"/>
<dbReference type="RefSeq" id="WP_310016123.1">
    <property type="nucleotide sequence ID" value="NZ_JAVDQT010000013.1"/>
</dbReference>
<accession>A0ABU1MF18</accession>